<accession>A0A9W6WX17</accession>
<name>A0A9W6WX17_9STRA</name>
<proteinExistence type="predicted"/>
<evidence type="ECO:0000313" key="2">
    <source>
        <dbReference type="Proteomes" id="UP001165121"/>
    </source>
</evidence>
<dbReference type="Proteomes" id="UP001165121">
    <property type="component" value="Unassembled WGS sequence"/>
</dbReference>
<evidence type="ECO:0000313" key="1">
    <source>
        <dbReference type="EMBL" id="GMF20886.1"/>
    </source>
</evidence>
<protein>
    <submittedName>
        <fullName evidence="1">Unnamed protein product</fullName>
    </submittedName>
</protein>
<comment type="caution">
    <text evidence="1">The sequence shown here is derived from an EMBL/GenBank/DDBJ whole genome shotgun (WGS) entry which is preliminary data.</text>
</comment>
<dbReference type="AlphaFoldDB" id="A0A9W6WX17"/>
<dbReference type="EMBL" id="BSXT01000211">
    <property type="protein sequence ID" value="GMF20886.1"/>
    <property type="molecule type" value="Genomic_DNA"/>
</dbReference>
<organism evidence="1 2">
    <name type="scientific">Phytophthora fragariaefolia</name>
    <dbReference type="NCBI Taxonomy" id="1490495"/>
    <lineage>
        <taxon>Eukaryota</taxon>
        <taxon>Sar</taxon>
        <taxon>Stramenopiles</taxon>
        <taxon>Oomycota</taxon>
        <taxon>Peronosporomycetes</taxon>
        <taxon>Peronosporales</taxon>
        <taxon>Peronosporaceae</taxon>
        <taxon>Phytophthora</taxon>
    </lineage>
</organism>
<reference evidence="1" key="1">
    <citation type="submission" date="2023-04" db="EMBL/GenBank/DDBJ databases">
        <title>Phytophthora fragariaefolia NBRC 109709.</title>
        <authorList>
            <person name="Ichikawa N."/>
            <person name="Sato H."/>
            <person name="Tonouchi N."/>
        </authorList>
    </citation>
    <scope>NUCLEOTIDE SEQUENCE</scope>
    <source>
        <strain evidence="1">NBRC 109709</strain>
    </source>
</reference>
<keyword evidence="2" id="KW-1185">Reference proteome</keyword>
<gene>
    <name evidence="1" type="ORF">Pfra01_000261700</name>
</gene>
<sequence>MHAITPSDSWIASLESPTTTRSVTPKACAALRESPENPCTASIPSYPPCFGVLVEPSNDRTNPRWSFGRRAYSSAGSIRTIGVRLEGGATRCKALSSPTKFVIVEWSSWANALPPSLTRWATRCHGDSMTANWVDRPKRVLDVLIYPNVESMVYALIVRPAN</sequence>